<organism evidence="2 3">
    <name type="scientific">Cordyceps fumosorosea (strain ARSEF 2679)</name>
    <name type="common">Isaria fumosorosea</name>
    <dbReference type="NCBI Taxonomy" id="1081104"/>
    <lineage>
        <taxon>Eukaryota</taxon>
        <taxon>Fungi</taxon>
        <taxon>Dikarya</taxon>
        <taxon>Ascomycota</taxon>
        <taxon>Pezizomycotina</taxon>
        <taxon>Sordariomycetes</taxon>
        <taxon>Hypocreomycetidae</taxon>
        <taxon>Hypocreales</taxon>
        <taxon>Cordycipitaceae</taxon>
        <taxon>Cordyceps</taxon>
    </lineage>
</organism>
<dbReference type="OrthoDB" id="2796951at2759"/>
<dbReference type="GO" id="GO:0016787">
    <property type="term" value="F:hydrolase activity"/>
    <property type="evidence" value="ECO:0007669"/>
    <property type="project" value="UniProtKB-KW"/>
</dbReference>
<proteinExistence type="predicted"/>
<reference evidence="2 3" key="1">
    <citation type="journal article" date="2016" name="Genome Biol. Evol.">
        <title>Divergent and convergent evolution of fungal pathogenicity.</title>
        <authorList>
            <person name="Shang Y."/>
            <person name="Xiao G."/>
            <person name="Zheng P."/>
            <person name="Cen K."/>
            <person name="Zhan S."/>
            <person name="Wang C."/>
        </authorList>
    </citation>
    <scope>NUCLEOTIDE SEQUENCE [LARGE SCALE GENOMIC DNA]</scope>
    <source>
        <strain evidence="2 3">ARSEF 2679</strain>
    </source>
</reference>
<name>A0A162JRF7_CORFA</name>
<dbReference type="RefSeq" id="XP_018699709.1">
    <property type="nucleotide sequence ID" value="XM_018853102.1"/>
</dbReference>
<dbReference type="AlphaFoldDB" id="A0A162JRF7"/>
<sequence>MRTQTQILLAAGVAATTQPIDVPLTASNANSAPGPSFISYSIELSSFPDFAGNTSNPNSFTDNVLTNIGNIIGSKPYIRVGGNTQDYALFNASLATQINGTYDPERSNDYPTTIYIGPSFFESYRTLPDVRFSHGFNLAKSAVSAEGWQTLVDTAPLACRALGRDRFYAYEYGNEPNNFNLGGRWAPRSTSWGPEDYVHEWLNGTAEIRRQMRAHCPELGAEYLNFMAPSYDDRVSSLKAVDVWNLGMNKDDNINTFSVHNYIDGATSPGVTLQHTLMNHTRTTRDVDEQLRQYRKIMATGKGNAPLIFGETNSLYFQGKPGLSNSFGAALWGLDYNMYSAAAGYQRVHMHQGTNYRYQSWQPIDTPKAVKGTKAPYYGNIAAASALGNLTRGDVSVASLPLASDDEAAYSIYEGGHLRRVLAINMRGYNTTQDGAGVEPLPGPPPARLHRSYTFHVGDLRALVGVRRLMANGSDAITGITFDGWSYNYELDKGRPVRQRNVTTGERLAVRGGVVTLQVPDSSAAILDIES</sequence>
<dbReference type="InterPro" id="IPR031728">
    <property type="entry name" value="GlcAase_C"/>
</dbReference>
<dbReference type="SUPFAM" id="SSF51445">
    <property type="entry name" value="(Trans)glycosidases"/>
    <property type="match status" value="1"/>
</dbReference>
<dbReference type="Proteomes" id="UP000076744">
    <property type="component" value="Unassembled WGS sequence"/>
</dbReference>
<protein>
    <submittedName>
        <fullName evidence="2">Glycoside hydrolase, superfamily</fullName>
    </submittedName>
</protein>
<evidence type="ECO:0000313" key="3">
    <source>
        <dbReference type="Proteomes" id="UP000076744"/>
    </source>
</evidence>
<feature type="domain" description="Beta-glucuronidase C-terminal" evidence="1">
    <location>
        <begin position="409"/>
        <end position="526"/>
    </location>
</feature>
<dbReference type="EMBL" id="AZHB01000051">
    <property type="protein sequence ID" value="OAA47968.1"/>
    <property type="molecule type" value="Genomic_DNA"/>
</dbReference>
<dbReference type="Gene3D" id="3.20.20.80">
    <property type="entry name" value="Glycosidases"/>
    <property type="match status" value="1"/>
</dbReference>
<dbReference type="GeneID" id="30025792"/>
<dbReference type="PANTHER" id="PTHR36183">
    <property type="entry name" value="BETA-GLUCURONIDASE"/>
    <property type="match status" value="1"/>
</dbReference>
<dbReference type="InterPro" id="IPR017853">
    <property type="entry name" value="GH"/>
</dbReference>
<dbReference type="Pfam" id="PF16862">
    <property type="entry name" value="Glyco_hydro_79C"/>
    <property type="match status" value="1"/>
</dbReference>
<comment type="caution">
    <text evidence="2">The sequence shown here is derived from an EMBL/GenBank/DDBJ whole genome shotgun (WGS) entry which is preliminary data.</text>
</comment>
<dbReference type="InterPro" id="IPR052974">
    <property type="entry name" value="GH79_Enzymes"/>
</dbReference>
<evidence type="ECO:0000313" key="2">
    <source>
        <dbReference type="EMBL" id="OAA47968.1"/>
    </source>
</evidence>
<keyword evidence="3" id="KW-1185">Reference proteome</keyword>
<gene>
    <name evidence="2" type="ORF">ISF_09500</name>
</gene>
<evidence type="ECO:0000259" key="1">
    <source>
        <dbReference type="Pfam" id="PF16862"/>
    </source>
</evidence>
<keyword evidence="2" id="KW-0378">Hydrolase</keyword>
<dbReference type="PANTHER" id="PTHR36183:SF2">
    <property type="entry name" value="BETA-GLUCURONIDASE C-TERMINAL DOMAIN-CONTAINING PROTEIN"/>
    <property type="match status" value="1"/>
</dbReference>
<accession>A0A162JRF7</accession>